<dbReference type="RefSeq" id="WP_257768181.1">
    <property type="nucleotide sequence ID" value="NZ_CP102480.1"/>
</dbReference>
<reference evidence="17" key="1">
    <citation type="submission" date="2022-08" db="EMBL/GenBank/DDBJ databases">
        <title>Nisaea acidiphila sp. nov., isolated from a marine algal debris and emended description of the genus Nisaea Urios et al. 2008.</title>
        <authorList>
            <person name="Kwon K."/>
        </authorList>
    </citation>
    <scope>NUCLEOTIDE SEQUENCE</scope>
    <source>
        <strain evidence="17">MEBiC11861</strain>
    </source>
</reference>
<keyword evidence="7" id="KW-0812">Transmembrane</keyword>
<keyword evidence="10" id="KW-0573">Peptidoglycan synthesis</keyword>
<dbReference type="Pfam" id="PF00905">
    <property type="entry name" value="Transpeptidase"/>
    <property type="match status" value="1"/>
</dbReference>
<gene>
    <name evidence="17" type="primary">mrdA</name>
    <name evidence="17" type="ORF">NUH88_19075</name>
</gene>
<dbReference type="GO" id="GO:0008360">
    <property type="term" value="P:regulation of cell shape"/>
    <property type="evidence" value="ECO:0007669"/>
    <property type="project" value="UniProtKB-KW"/>
</dbReference>
<dbReference type="PROSITE" id="PS51318">
    <property type="entry name" value="TAT"/>
    <property type="match status" value="1"/>
</dbReference>
<dbReference type="EC" id="3.4.16.4" evidence="17"/>
<dbReference type="AlphaFoldDB" id="A0A9J7ARI8"/>
<dbReference type="InterPro" id="IPR036138">
    <property type="entry name" value="PBP_dimer_sf"/>
</dbReference>
<evidence type="ECO:0000256" key="2">
    <source>
        <dbReference type="ARBA" id="ARBA00004236"/>
    </source>
</evidence>
<dbReference type="Gene3D" id="3.90.1310.10">
    <property type="entry name" value="Penicillin-binding protein 2a (Domain 2)"/>
    <property type="match status" value="1"/>
</dbReference>
<evidence type="ECO:0000313" key="18">
    <source>
        <dbReference type="Proteomes" id="UP001060336"/>
    </source>
</evidence>
<evidence type="ECO:0000256" key="5">
    <source>
        <dbReference type="ARBA" id="ARBA00022645"/>
    </source>
</evidence>
<evidence type="ECO:0000256" key="10">
    <source>
        <dbReference type="ARBA" id="ARBA00022984"/>
    </source>
</evidence>
<dbReference type="GO" id="GO:0006508">
    <property type="term" value="P:proteolysis"/>
    <property type="evidence" value="ECO:0007669"/>
    <property type="project" value="UniProtKB-KW"/>
</dbReference>
<keyword evidence="3" id="KW-1003">Cell membrane</keyword>
<evidence type="ECO:0000256" key="9">
    <source>
        <dbReference type="ARBA" id="ARBA00022960"/>
    </source>
</evidence>
<keyword evidence="12" id="KW-0472">Membrane</keyword>
<dbReference type="GO" id="GO:0071555">
    <property type="term" value="P:cell wall organization"/>
    <property type="evidence" value="ECO:0007669"/>
    <property type="project" value="UniProtKB-KW"/>
</dbReference>
<proteinExistence type="predicted"/>
<dbReference type="GO" id="GO:0071972">
    <property type="term" value="F:peptidoglycan L,D-transpeptidase activity"/>
    <property type="evidence" value="ECO:0007669"/>
    <property type="project" value="TreeGrafter"/>
</dbReference>
<evidence type="ECO:0000256" key="8">
    <source>
        <dbReference type="ARBA" id="ARBA00022801"/>
    </source>
</evidence>
<evidence type="ECO:0000259" key="15">
    <source>
        <dbReference type="Pfam" id="PF00905"/>
    </source>
</evidence>
<keyword evidence="18" id="KW-1185">Reference proteome</keyword>
<evidence type="ECO:0000256" key="14">
    <source>
        <dbReference type="SAM" id="MobiDB-lite"/>
    </source>
</evidence>
<dbReference type="PANTHER" id="PTHR30627:SF2">
    <property type="entry name" value="PEPTIDOGLYCAN D,D-TRANSPEPTIDASE MRDA"/>
    <property type="match status" value="1"/>
</dbReference>
<evidence type="ECO:0000256" key="6">
    <source>
        <dbReference type="ARBA" id="ARBA00022670"/>
    </source>
</evidence>
<evidence type="ECO:0000256" key="12">
    <source>
        <dbReference type="ARBA" id="ARBA00023136"/>
    </source>
</evidence>
<dbReference type="GO" id="GO:0009252">
    <property type="term" value="P:peptidoglycan biosynthetic process"/>
    <property type="evidence" value="ECO:0007669"/>
    <property type="project" value="UniProtKB-KW"/>
</dbReference>
<dbReference type="NCBIfam" id="TIGR03423">
    <property type="entry name" value="pbp2_mrdA"/>
    <property type="match status" value="1"/>
</dbReference>
<keyword evidence="5 17" id="KW-0121">Carboxypeptidase</keyword>
<evidence type="ECO:0000256" key="13">
    <source>
        <dbReference type="ARBA" id="ARBA00023316"/>
    </source>
</evidence>
<dbReference type="SUPFAM" id="SSF56601">
    <property type="entry name" value="beta-lactamase/transpeptidase-like"/>
    <property type="match status" value="1"/>
</dbReference>
<dbReference type="Pfam" id="PF03717">
    <property type="entry name" value="PBP_dimer"/>
    <property type="match status" value="1"/>
</dbReference>
<evidence type="ECO:0000259" key="16">
    <source>
        <dbReference type="Pfam" id="PF03717"/>
    </source>
</evidence>
<dbReference type="EMBL" id="CP102480">
    <property type="protein sequence ID" value="UUX49490.1"/>
    <property type="molecule type" value="Genomic_DNA"/>
</dbReference>
<keyword evidence="8 17" id="KW-0378">Hydrolase</keyword>
<evidence type="ECO:0000256" key="11">
    <source>
        <dbReference type="ARBA" id="ARBA00022989"/>
    </source>
</evidence>
<dbReference type="GO" id="GO:0005886">
    <property type="term" value="C:plasma membrane"/>
    <property type="evidence" value="ECO:0007669"/>
    <property type="project" value="UniProtKB-SubCell"/>
</dbReference>
<sequence length="668" mass="73185">MKNPKDQDTKRAFTRRSLLLGAGQLGLVGALGARLYYLQVVEAERYRTLSEENQFNLELLPPTRGLILDRNGIEIAANEDNFRVDLVPEQTSDVRATIDALRQIVHVDDWNIKRVLKEVSRKRSFVPVTVVENLTREDISRVAVNAPYLPGVRIEEGRSRFYPYGSSAVNVTGYVAAVSDSELTGDPVLELPDFRIGKSGVEKLYDEKMRGSAGRRQVEVNALGRIIRKLPGDEGQPGQNIRLTLDMSLQAYAHDRLALGTSERVPIADIRVQEALARQGVPKRYLENEDGTVFLDKDGSIVPGESGGAVVMDVHTGEIHALVSTPGFDPNNFNKGLSARDWEDLLSNPRHPMTNKAIAGTYPPGSTFKMVVALAALEAGVAGPETRVFCNGHMDLGNARFHCWKRWGHGHMDVVSALEQSCDVYFYEVAKRVGIDRIADMARRFGLGESLEIELPGERSGLIPTKEWKLAVIGERWQKGETLVTGIGQGFVLATPLQLAVMTSRMVNGGYAVKPSLVRKPDGAGEAPAKLNVSRSHLSYVLEGMRRVVNGQRGTARKAQIPGADFEVGGKTGTAQVRRITKAERAAGVIDNEDLPWHRRDHGLFVGYAPAKAPRYAVAVVLEHGGGSKYAVPVARDILARAMERDGLKSSEADPVQILPDGDQTERG</sequence>
<dbReference type="InterPro" id="IPR005311">
    <property type="entry name" value="PBP_dimer"/>
</dbReference>
<dbReference type="SUPFAM" id="SSF56519">
    <property type="entry name" value="Penicillin binding protein dimerisation domain"/>
    <property type="match status" value="1"/>
</dbReference>
<dbReference type="InterPro" id="IPR006311">
    <property type="entry name" value="TAT_signal"/>
</dbReference>
<comment type="subcellular location">
    <subcellularLocation>
        <location evidence="2">Cell membrane</location>
    </subcellularLocation>
    <subcellularLocation>
        <location evidence="1">Membrane</location>
        <topology evidence="1">Single-pass membrane protein</topology>
    </subcellularLocation>
</comment>
<dbReference type="KEGG" id="naci:NUH88_19075"/>
<keyword evidence="13" id="KW-0961">Cell wall biogenesis/degradation</keyword>
<dbReference type="GO" id="GO:0008658">
    <property type="term" value="F:penicillin binding"/>
    <property type="evidence" value="ECO:0007669"/>
    <property type="project" value="InterPro"/>
</dbReference>
<dbReference type="InterPro" id="IPR017790">
    <property type="entry name" value="Penicillin-binding_protein_2"/>
</dbReference>
<feature type="domain" description="Penicillin-binding protein transpeptidase" evidence="15">
    <location>
        <begin position="307"/>
        <end position="639"/>
    </location>
</feature>
<dbReference type="InterPro" id="IPR012338">
    <property type="entry name" value="Beta-lactam/transpept-like"/>
</dbReference>
<keyword evidence="11" id="KW-1133">Transmembrane helix</keyword>
<dbReference type="GO" id="GO:0009002">
    <property type="term" value="F:serine-type D-Ala-D-Ala carboxypeptidase activity"/>
    <property type="evidence" value="ECO:0007669"/>
    <property type="project" value="UniProtKB-EC"/>
</dbReference>
<dbReference type="Gene3D" id="3.40.710.10">
    <property type="entry name" value="DD-peptidase/beta-lactamase superfamily"/>
    <property type="match status" value="1"/>
</dbReference>
<dbReference type="Gene3D" id="3.30.1390.30">
    <property type="entry name" value="Penicillin-binding protein 2a, domain 3"/>
    <property type="match status" value="1"/>
</dbReference>
<feature type="region of interest" description="Disordered" evidence="14">
    <location>
        <begin position="649"/>
        <end position="668"/>
    </location>
</feature>
<dbReference type="InterPro" id="IPR001460">
    <property type="entry name" value="PCN-bd_Tpept"/>
</dbReference>
<dbReference type="PANTHER" id="PTHR30627">
    <property type="entry name" value="PEPTIDOGLYCAN D,D-TRANSPEPTIDASE"/>
    <property type="match status" value="1"/>
</dbReference>
<keyword evidence="6" id="KW-0645">Protease</keyword>
<evidence type="ECO:0000256" key="1">
    <source>
        <dbReference type="ARBA" id="ARBA00004167"/>
    </source>
</evidence>
<protein>
    <submittedName>
        <fullName evidence="17">Penicillin-binding protein 2</fullName>
        <ecNumber evidence="17">3.4.16.4</ecNumber>
    </submittedName>
</protein>
<keyword evidence="9" id="KW-0133">Cell shape</keyword>
<dbReference type="Proteomes" id="UP001060336">
    <property type="component" value="Chromosome"/>
</dbReference>
<evidence type="ECO:0000256" key="4">
    <source>
        <dbReference type="ARBA" id="ARBA00022519"/>
    </source>
</evidence>
<accession>A0A9J7ARI8</accession>
<evidence type="ECO:0000256" key="3">
    <source>
        <dbReference type="ARBA" id="ARBA00022475"/>
    </source>
</evidence>
<name>A0A9J7ARI8_9PROT</name>
<evidence type="ECO:0000313" key="17">
    <source>
        <dbReference type="EMBL" id="UUX49490.1"/>
    </source>
</evidence>
<dbReference type="InterPro" id="IPR050515">
    <property type="entry name" value="Beta-lactam/transpept"/>
</dbReference>
<keyword evidence="4" id="KW-0997">Cell inner membrane</keyword>
<organism evidence="17 18">
    <name type="scientific">Nisaea acidiphila</name>
    <dbReference type="NCBI Taxonomy" id="1862145"/>
    <lineage>
        <taxon>Bacteria</taxon>
        <taxon>Pseudomonadati</taxon>
        <taxon>Pseudomonadota</taxon>
        <taxon>Alphaproteobacteria</taxon>
        <taxon>Rhodospirillales</taxon>
        <taxon>Thalassobaculaceae</taxon>
        <taxon>Nisaea</taxon>
    </lineage>
</organism>
<evidence type="ECO:0000256" key="7">
    <source>
        <dbReference type="ARBA" id="ARBA00022692"/>
    </source>
</evidence>
<feature type="domain" description="Penicillin-binding protein dimerisation" evidence="16">
    <location>
        <begin position="61"/>
        <end position="229"/>
    </location>
</feature>